<evidence type="ECO:0000313" key="2">
    <source>
        <dbReference type="EMBL" id="KFN48489.1"/>
    </source>
</evidence>
<dbReference type="STRING" id="1384054.N790_01335"/>
<evidence type="ECO:0000256" key="1">
    <source>
        <dbReference type="SAM" id="MobiDB-lite"/>
    </source>
</evidence>
<gene>
    <name evidence="2" type="ORF">N790_01335</name>
</gene>
<keyword evidence="3" id="KW-1185">Reference proteome</keyword>
<protein>
    <submittedName>
        <fullName evidence="2">Uncharacterized protein</fullName>
    </submittedName>
</protein>
<accession>A0A091BCG7</accession>
<proteinExistence type="predicted"/>
<dbReference type="Proteomes" id="UP000029392">
    <property type="component" value="Unassembled WGS sequence"/>
</dbReference>
<dbReference type="AlphaFoldDB" id="A0A091BCG7"/>
<dbReference type="PATRIC" id="fig|1384054.3.peg.1249"/>
<feature type="region of interest" description="Disordered" evidence="1">
    <location>
        <begin position="1"/>
        <end position="23"/>
    </location>
</feature>
<organism evidence="2 3">
    <name type="scientific">Arenimonas malthae CC-JY-1</name>
    <dbReference type="NCBI Taxonomy" id="1384054"/>
    <lineage>
        <taxon>Bacteria</taxon>
        <taxon>Pseudomonadati</taxon>
        <taxon>Pseudomonadota</taxon>
        <taxon>Gammaproteobacteria</taxon>
        <taxon>Lysobacterales</taxon>
        <taxon>Lysobacteraceae</taxon>
        <taxon>Arenimonas</taxon>
    </lineage>
</organism>
<comment type="caution">
    <text evidence="2">The sequence shown here is derived from an EMBL/GenBank/DDBJ whole genome shotgun (WGS) entry which is preliminary data.</text>
</comment>
<feature type="compositionally biased region" description="Basic and acidic residues" evidence="1">
    <location>
        <begin position="1"/>
        <end position="11"/>
    </location>
</feature>
<reference evidence="2 3" key="1">
    <citation type="submission" date="2013-09" db="EMBL/GenBank/DDBJ databases">
        <title>Genome sequencing of Arenimonas malthae.</title>
        <authorList>
            <person name="Chen F."/>
            <person name="Wang G."/>
        </authorList>
    </citation>
    <scope>NUCLEOTIDE SEQUENCE [LARGE SCALE GENOMIC DNA]</scope>
    <source>
        <strain evidence="2 3">CC-JY-1</strain>
    </source>
</reference>
<sequence length="73" mass="7816">MPIDDLRHVPAIDDADVPPQDAPVRTAAVPAGAEFSWAFGRPLASAAGDDPAWREFLAPGASGDDAWLDYLRR</sequence>
<dbReference type="EMBL" id="AVCH01000150">
    <property type="protein sequence ID" value="KFN48489.1"/>
    <property type="molecule type" value="Genomic_DNA"/>
</dbReference>
<name>A0A091BCG7_9GAMM</name>
<evidence type="ECO:0000313" key="3">
    <source>
        <dbReference type="Proteomes" id="UP000029392"/>
    </source>
</evidence>